<feature type="non-terminal residue" evidence="1">
    <location>
        <position position="343"/>
    </location>
</feature>
<dbReference type="InterPro" id="IPR027417">
    <property type="entry name" value="P-loop_NTPase"/>
</dbReference>
<accession>A0A9N9EJR7</accession>
<dbReference type="Proteomes" id="UP000789508">
    <property type="component" value="Unassembled WGS sequence"/>
</dbReference>
<dbReference type="OrthoDB" id="2405944at2759"/>
<name>A0A9N9EJR7_9GLOM</name>
<organism evidence="1 2">
    <name type="scientific">Ambispora leptoticha</name>
    <dbReference type="NCBI Taxonomy" id="144679"/>
    <lineage>
        <taxon>Eukaryota</taxon>
        <taxon>Fungi</taxon>
        <taxon>Fungi incertae sedis</taxon>
        <taxon>Mucoromycota</taxon>
        <taxon>Glomeromycotina</taxon>
        <taxon>Glomeromycetes</taxon>
        <taxon>Archaeosporales</taxon>
        <taxon>Ambisporaceae</taxon>
        <taxon>Ambispora</taxon>
    </lineage>
</organism>
<dbReference type="Gene3D" id="3.40.50.300">
    <property type="entry name" value="P-loop containing nucleotide triphosphate hydrolases"/>
    <property type="match status" value="1"/>
</dbReference>
<comment type="caution">
    <text evidence="1">The sequence shown here is derived from an EMBL/GenBank/DDBJ whole genome shotgun (WGS) entry which is preliminary data.</text>
</comment>
<dbReference type="PANTHER" id="PTHR48419">
    <property type="entry name" value="SULFOTRANSFERASE DOMAIN-CONTAINING PROTEIN"/>
    <property type="match status" value="1"/>
</dbReference>
<evidence type="ECO:0000313" key="1">
    <source>
        <dbReference type="EMBL" id="CAG8681234.1"/>
    </source>
</evidence>
<reference evidence="1" key="1">
    <citation type="submission" date="2021-06" db="EMBL/GenBank/DDBJ databases">
        <authorList>
            <person name="Kallberg Y."/>
            <person name="Tangrot J."/>
            <person name="Rosling A."/>
        </authorList>
    </citation>
    <scope>NUCLEOTIDE SEQUENCE</scope>
    <source>
        <strain evidence="1">FL130A</strain>
    </source>
</reference>
<dbReference type="SUPFAM" id="SSF47616">
    <property type="entry name" value="GST C-terminal domain-like"/>
    <property type="match status" value="1"/>
</dbReference>
<evidence type="ECO:0000313" key="2">
    <source>
        <dbReference type="Proteomes" id="UP000789508"/>
    </source>
</evidence>
<dbReference type="InterPro" id="IPR053226">
    <property type="entry name" value="Pyrrolopyrazine_biosynth_F"/>
</dbReference>
<dbReference type="EMBL" id="CAJVPS010014239">
    <property type="protein sequence ID" value="CAG8681234.1"/>
    <property type="molecule type" value="Genomic_DNA"/>
</dbReference>
<dbReference type="Pfam" id="PF19798">
    <property type="entry name" value="Sulfotransfer_5"/>
    <property type="match status" value="1"/>
</dbReference>
<proteinExistence type="predicted"/>
<dbReference type="SUPFAM" id="SSF52540">
    <property type="entry name" value="P-loop containing nucleoside triphosphate hydrolases"/>
    <property type="match status" value="1"/>
</dbReference>
<dbReference type="AlphaFoldDB" id="A0A9N9EJR7"/>
<dbReference type="InterPro" id="IPR036282">
    <property type="entry name" value="Glutathione-S-Trfase_C_sf"/>
</dbReference>
<keyword evidence="2" id="KW-1185">Reference proteome</keyword>
<dbReference type="PANTHER" id="PTHR48419:SF1">
    <property type="entry name" value="SULFOTRANSFERASE DOMAIN-CONTAINING PROTEIN"/>
    <property type="match status" value="1"/>
</dbReference>
<protein>
    <submittedName>
        <fullName evidence="1">9214_t:CDS:1</fullName>
    </submittedName>
</protein>
<sequence length="343" mass="39493">MSSIQNNKPIILWCHPRTVSSAFERAFLQRSDEFICFHEPFVNAYYYGLGKNVVKSGVDLNTRKEAYSTLIHDIIKKNRNESKRVFVKDMAMYTKGHYGPDGDGIFSKETILNMIHTFLIRKPEKSVKSYYRVIVSLREDNIDNIDSPWHGIEFDPAYLGIKELRELFDYVKDELGQPPILLDADDLLQDPHGTMSKYCELLGISFKDSMLTWNKGKIPAWESTNGWHVAAEQSTGFNEFFDKNNTKEIEYPSIVHESIQQNQADYEYLYHYEPTQADVSVFKALNGKVPDAHKYPHAARWYQHINSYSHEFDSLPGDSSKDASHYGPEVVQALAETNQGIDQ</sequence>
<gene>
    <name evidence="1" type="ORF">ALEPTO_LOCUS10865</name>
</gene>